<proteinExistence type="predicted"/>
<protein>
    <submittedName>
        <fullName evidence="1">Uncharacterized protein</fullName>
    </submittedName>
</protein>
<gene>
    <name evidence="1" type="ORF">M059_08850</name>
</gene>
<dbReference type="PATRIC" id="fig|1340485.3.peg.1858"/>
<dbReference type="Proteomes" id="UP000014970">
    <property type="component" value="Unassembled WGS sequence"/>
</dbReference>
<dbReference type="AlphaFoldDB" id="S7XCK7"/>
<reference evidence="1 2" key="1">
    <citation type="submission" date="2013-06" db="EMBL/GenBank/DDBJ databases">
        <title>Genome sequencing of Streptococcus mitis strains.</title>
        <authorList>
            <person name="Ikryannikova L.N."/>
            <person name="Ilina E.N."/>
            <person name="Kostryukova E.S."/>
            <person name="Semashko T.A."/>
            <person name="Savinova T.A."/>
            <person name="Karpova I.Y."/>
            <person name="Larin A.K."/>
            <person name="Ischenko D.S."/>
            <person name="Dubovickaya V.A."/>
            <person name="Sidorenko S.V."/>
            <person name="Govorun V.M."/>
        </authorList>
    </citation>
    <scope>NUCLEOTIDE SEQUENCE [LARGE SCALE GENOMIC DNA]</scope>
    <source>
        <strain evidence="1 2">18/56</strain>
    </source>
</reference>
<dbReference type="EMBL" id="ATAA01000023">
    <property type="protein sequence ID" value="EPR93271.1"/>
    <property type="molecule type" value="Genomic_DNA"/>
</dbReference>
<evidence type="ECO:0000313" key="2">
    <source>
        <dbReference type="Proteomes" id="UP000014970"/>
    </source>
</evidence>
<organism evidence="1 2">
    <name type="scientific">Streptococcus mitis 18/56</name>
    <dbReference type="NCBI Taxonomy" id="1340485"/>
    <lineage>
        <taxon>Bacteria</taxon>
        <taxon>Bacillati</taxon>
        <taxon>Bacillota</taxon>
        <taxon>Bacilli</taxon>
        <taxon>Lactobacillales</taxon>
        <taxon>Streptococcaceae</taxon>
        <taxon>Streptococcus</taxon>
        <taxon>Streptococcus mitis group</taxon>
    </lineage>
</organism>
<name>S7XCK7_STRMT</name>
<accession>S7XCK7</accession>
<sequence length="51" mass="5954">MFDFYLILPDGSKQQNQIKKSLYYDDRRKLEQAAGTIKEGIERGTSVFLKI</sequence>
<evidence type="ECO:0000313" key="1">
    <source>
        <dbReference type="EMBL" id="EPR93271.1"/>
    </source>
</evidence>
<comment type="caution">
    <text evidence="1">The sequence shown here is derived from an EMBL/GenBank/DDBJ whole genome shotgun (WGS) entry which is preliminary data.</text>
</comment>